<dbReference type="InterPro" id="IPR036465">
    <property type="entry name" value="vWFA_dom_sf"/>
</dbReference>
<dbReference type="Gene3D" id="3.40.50.410">
    <property type="entry name" value="von Willebrand factor, type A domain"/>
    <property type="match status" value="1"/>
</dbReference>
<dbReference type="SUPFAM" id="SSF53300">
    <property type="entry name" value="vWA-like"/>
    <property type="match status" value="1"/>
</dbReference>
<feature type="domain" description="VWFA" evidence="1">
    <location>
        <begin position="257"/>
        <end position="445"/>
    </location>
</feature>
<dbReference type="KEGG" id="mhi:Mhar_1657"/>
<reference evidence="2 3" key="1">
    <citation type="journal article" date="2012" name="PLoS ONE">
        <title>The genome characteristics and predicted function of methyl-group oxidation pathway in the obligate aceticlastic methanogens, Methanosaeta spp.</title>
        <authorList>
            <person name="Zhu J."/>
            <person name="Zheng H."/>
            <person name="Ai G."/>
            <person name="Zhang G."/>
            <person name="Liu D."/>
            <person name="Liu X."/>
            <person name="Dong X."/>
        </authorList>
    </citation>
    <scope>NUCLEOTIDE SEQUENCE [LARGE SCALE GENOMIC DNA]</scope>
    <source>
        <strain evidence="2 3">6Ac</strain>
    </source>
</reference>
<evidence type="ECO:0000259" key="1">
    <source>
        <dbReference type="PROSITE" id="PS50234"/>
    </source>
</evidence>
<dbReference type="HOGENOM" id="CLU_486286_0_0_2"/>
<proteinExistence type="predicted"/>
<protein>
    <submittedName>
        <fullName evidence="2">von Willebrand factor, type A</fullName>
    </submittedName>
</protein>
<accession>G7WPY6</accession>
<dbReference type="EMBL" id="CP003117">
    <property type="protein sequence ID" value="AET65017.1"/>
    <property type="molecule type" value="Genomic_DNA"/>
</dbReference>
<dbReference type="Proteomes" id="UP000005877">
    <property type="component" value="Chromosome"/>
</dbReference>
<dbReference type="STRING" id="1110509.Mhar_1657"/>
<gene>
    <name evidence="2" type="ordered locus">Mhar_1657</name>
</gene>
<name>G7WPY6_METH6</name>
<dbReference type="AlphaFoldDB" id="G7WPY6"/>
<keyword evidence="3" id="KW-1185">Reference proteome</keyword>
<dbReference type="PATRIC" id="fig|1110509.7.peg.1843"/>
<dbReference type="InterPro" id="IPR002035">
    <property type="entry name" value="VWF_A"/>
</dbReference>
<sequence length="560" mass="60665">MGFYKDPSSIDNADEARLKEMAKTTGGNYTSSYNLTVQAAFREIYDQIRGLAGKNIIVEYHAPKVLNYSIPHNRTEGDNKVFVWKPEDIYIGKSWTRSFKVESENTGQFYLGNSPGSLVSYDTYDEKPEDLTIEDRLLEVEECPNGCCYNIMNILNFSISNLTYMEGGSFNFGSGSPCYYCIPPPGTVGGTSEKVLYVFLNVTCPECSTWKTEDGSKINNININQISTIGTIPYWNGTDEPTGVINLTVSRPEAAIDAVLAFDVSGSMRLVYEAMREEDRAAFAEASFSNVSIIGWDEDGAEGAGEDLLMVPPRPLREGRGELLAALASLSGLCEETDQTVYAAGLQGVRDLDDDFGDHLGGDGKIILFITGPDEFRPGENLSDLAIELKRRGYAIYPIGAAIDEIESPLKYDNLSRMAEMTGGRFYPIEGLNSEVLGEALRDAASHASGRVAPREIVVTQTLPSHLVVRETVPAGADVDVAKNPDGTSTLTWAVRGVRPGDSRSLMILTGIYGELSSEGIGAIVWPGGINITAFGDGTAGVNVINMRTEDGDVKIGGIS</sequence>
<evidence type="ECO:0000313" key="3">
    <source>
        <dbReference type="Proteomes" id="UP000005877"/>
    </source>
</evidence>
<evidence type="ECO:0000313" key="2">
    <source>
        <dbReference type="EMBL" id="AET65017.1"/>
    </source>
</evidence>
<organism evidence="2 3">
    <name type="scientific">Methanothrix harundinacea (strain 6Ac)</name>
    <name type="common">Methanosaeta harundinacea</name>
    <dbReference type="NCBI Taxonomy" id="1110509"/>
    <lineage>
        <taxon>Archaea</taxon>
        <taxon>Methanobacteriati</taxon>
        <taxon>Methanobacteriota</taxon>
        <taxon>Stenosarchaea group</taxon>
        <taxon>Methanomicrobia</taxon>
        <taxon>Methanotrichales</taxon>
        <taxon>Methanotrichaceae</taxon>
        <taxon>Methanothrix</taxon>
    </lineage>
</organism>
<dbReference type="PROSITE" id="PS50234">
    <property type="entry name" value="VWFA"/>
    <property type="match status" value="1"/>
</dbReference>